<dbReference type="OrthoDB" id="9777890at2"/>
<dbReference type="InterPro" id="IPR052736">
    <property type="entry name" value="Stf3_sulfotransferase"/>
</dbReference>
<evidence type="ECO:0000313" key="2">
    <source>
        <dbReference type="EMBL" id="ASV73717.1"/>
    </source>
</evidence>
<dbReference type="SUPFAM" id="SSF52540">
    <property type="entry name" value="P-loop containing nucleoside triphosphate hydrolases"/>
    <property type="match status" value="1"/>
</dbReference>
<dbReference type="Pfam" id="PF13469">
    <property type="entry name" value="Sulfotransfer_3"/>
    <property type="match status" value="1"/>
</dbReference>
<evidence type="ECO:0008006" key="4">
    <source>
        <dbReference type="Google" id="ProtNLM"/>
    </source>
</evidence>
<dbReference type="AlphaFoldDB" id="A0A286RCS7"/>
<name>A0A286RCS7_9BACT</name>
<accession>A0A286RCS7</accession>
<dbReference type="KEGG" id="ttf:THTE_1115"/>
<dbReference type="RefSeq" id="WP_157731716.1">
    <property type="nucleotide sequence ID" value="NZ_CP018477.1"/>
</dbReference>
<proteinExistence type="predicted"/>
<dbReference type="EMBL" id="CP018477">
    <property type="protein sequence ID" value="ASV73717.1"/>
    <property type="molecule type" value="Genomic_DNA"/>
</dbReference>
<dbReference type="InterPro" id="IPR027417">
    <property type="entry name" value="P-loop_NTPase"/>
</dbReference>
<protein>
    <recommendedName>
        <fullName evidence="4">Sulfotransferase</fullName>
    </recommendedName>
</protein>
<organism evidence="2 3">
    <name type="scientific">Thermogutta terrifontis</name>
    <dbReference type="NCBI Taxonomy" id="1331910"/>
    <lineage>
        <taxon>Bacteria</taxon>
        <taxon>Pseudomonadati</taxon>
        <taxon>Planctomycetota</taxon>
        <taxon>Planctomycetia</taxon>
        <taxon>Pirellulales</taxon>
        <taxon>Thermoguttaceae</taxon>
        <taxon>Thermogutta</taxon>
    </lineage>
</organism>
<reference evidence="2 3" key="1">
    <citation type="journal article" name="Front. Microbiol.">
        <title>Sugar Metabolism of the First Thermophilic Planctomycete Thermogutta terrifontis: Comparative Genomic and Transcriptomic Approaches.</title>
        <authorList>
            <person name="Elcheninov A.G."/>
            <person name="Menzel P."/>
            <person name="Gudbergsdottir S.R."/>
            <person name="Slesarev A.I."/>
            <person name="Kadnikov V.V."/>
            <person name="Krogh A."/>
            <person name="Bonch-Osmolovskaya E.A."/>
            <person name="Peng X."/>
            <person name="Kublanov I.V."/>
        </authorList>
    </citation>
    <scope>NUCLEOTIDE SEQUENCE [LARGE SCALE GENOMIC DNA]</scope>
    <source>
        <strain evidence="2 3">R1</strain>
    </source>
</reference>
<dbReference type="Proteomes" id="UP000215086">
    <property type="component" value="Chromosome"/>
</dbReference>
<dbReference type="Gene3D" id="3.40.50.300">
    <property type="entry name" value="P-loop containing nucleotide triphosphate hydrolases"/>
    <property type="match status" value="1"/>
</dbReference>
<keyword evidence="3" id="KW-1185">Reference proteome</keyword>
<keyword evidence="1" id="KW-0472">Membrane</keyword>
<keyword evidence="1" id="KW-1133">Transmembrane helix</keyword>
<dbReference type="PANTHER" id="PTHR36451:SF1">
    <property type="entry name" value="OMEGA-HYDROXY-BETA-DIHYDROMENAQUINONE-9 SULFOTRANSFERASE STF3"/>
    <property type="match status" value="1"/>
</dbReference>
<gene>
    <name evidence="2" type="ORF">THTE_1115</name>
</gene>
<evidence type="ECO:0000256" key="1">
    <source>
        <dbReference type="SAM" id="Phobius"/>
    </source>
</evidence>
<feature type="transmembrane region" description="Helical" evidence="1">
    <location>
        <begin position="48"/>
        <end position="67"/>
    </location>
</feature>
<dbReference type="PANTHER" id="PTHR36451">
    <property type="entry name" value="PAPS-DEPENDENT SULFOTRANSFERASE STF3"/>
    <property type="match status" value="1"/>
</dbReference>
<evidence type="ECO:0000313" key="3">
    <source>
        <dbReference type="Proteomes" id="UP000215086"/>
    </source>
</evidence>
<keyword evidence="1" id="KW-0812">Transmembrane</keyword>
<sequence>MSKNGVKAKEVGGYRDRPWIPRFWDGITFWGWVKVMADHRFKIAPRRLGMAILITLIGLFNSFLALIQKLVYGRKIARTALVDDPIFIIGHWRSGTTLLHEMFILDPRFGFPDSYACFAPNHFLVSRWFLAPLVGLLMPKMRPIDNMPFDWNRPQEDEFALCNMGVPSPYLSLIFPNEPPRYDAYLTLENVPQRELERWKKAFLTFLKAVTIQSGKRIVLKSPPHTCRIKVLLEMFPRAKFVHIYRDPLAVYPSTINLWKRLSKDEALQVPHYQGLEERVLTTFCRMYEAFERARPLVPTGQLAEVSYEALVADPEREMERLYRELDLGDFETIRPRLREFIAERSNYKRNKFELDPAVQREIAHRWRFFFEKYGYPLPESHDLASAPTPSRTSSSRPA</sequence>